<evidence type="ECO:0000313" key="2">
    <source>
        <dbReference type="EMBL" id="PRQ09107.1"/>
    </source>
</evidence>
<dbReference type="OrthoDB" id="5526383at2"/>
<proteinExistence type="predicted"/>
<feature type="region of interest" description="Disordered" evidence="1">
    <location>
        <begin position="163"/>
        <end position="182"/>
    </location>
</feature>
<feature type="compositionally biased region" description="Polar residues" evidence="1">
    <location>
        <begin position="163"/>
        <end position="175"/>
    </location>
</feature>
<name>A0A2S9YVH8_9BACT</name>
<organism evidence="2 3">
    <name type="scientific">Enhygromyxa salina</name>
    <dbReference type="NCBI Taxonomy" id="215803"/>
    <lineage>
        <taxon>Bacteria</taxon>
        <taxon>Pseudomonadati</taxon>
        <taxon>Myxococcota</taxon>
        <taxon>Polyangia</taxon>
        <taxon>Nannocystales</taxon>
        <taxon>Nannocystaceae</taxon>
        <taxon>Enhygromyxa</taxon>
    </lineage>
</organism>
<feature type="compositionally biased region" description="Acidic residues" evidence="1">
    <location>
        <begin position="44"/>
        <end position="55"/>
    </location>
</feature>
<dbReference type="Proteomes" id="UP000238823">
    <property type="component" value="Unassembled WGS sequence"/>
</dbReference>
<feature type="region of interest" description="Disordered" evidence="1">
    <location>
        <begin position="15"/>
        <end position="63"/>
    </location>
</feature>
<evidence type="ECO:0000256" key="1">
    <source>
        <dbReference type="SAM" id="MobiDB-lite"/>
    </source>
</evidence>
<accession>A0A2S9YVH8</accession>
<protein>
    <submittedName>
        <fullName evidence="2">Uncharacterized protein</fullName>
    </submittedName>
</protein>
<evidence type="ECO:0000313" key="3">
    <source>
        <dbReference type="Proteomes" id="UP000238823"/>
    </source>
</evidence>
<dbReference type="AlphaFoldDB" id="A0A2S9YVH8"/>
<sequence length="267" mass="27487">MQNLDESIRADLDRLRALAQPDGPTKDRMWSAVAARVGPGPDDGGSDDGGLDDGGFDGSGGELGLGSSGSQLGFAAKVIGATVGLAGAGLLGLRVAALGYHALAPTGPATADVPDQIEQATQTEQEIAAPMATDETAAEHLRDAAPAERVAGDTPALADARTQLDSGRASASQPEPTAPEADSLTAELALLERARAAHSADQTLALLDQHRREFPRGQLEDERELLRVQAQCALGQLDDARKTAAALRAGGRVPAARVIEICPALRE</sequence>
<gene>
    <name evidence="2" type="ORF">ENSA7_10970</name>
</gene>
<dbReference type="EMBL" id="PVNL01000030">
    <property type="protein sequence ID" value="PRQ09107.1"/>
    <property type="molecule type" value="Genomic_DNA"/>
</dbReference>
<reference evidence="2 3" key="1">
    <citation type="submission" date="2018-03" db="EMBL/GenBank/DDBJ databases">
        <title>Draft Genome Sequences of the Obligatory Marine Myxobacteria Enhygromyxa salina SWB007.</title>
        <authorList>
            <person name="Poehlein A."/>
            <person name="Moghaddam J.A."/>
            <person name="Harms H."/>
            <person name="Alanjari M."/>
            <person name="Koenig G.M."/>
            <person name="Daniel R."/>
            <person name="Schaeberle T.F."/>
        </authorList>
    </citation>
    <scope>NUCLEOTIDE SEQUENCE [LARGE SCALE GENOMIC DNA]</scope>
    <source>
        <strain evidence="2 3">SWB007</strain>
    </source>
</reference>
<dbReference type="RefSeq" id="WP_106088144.1">
    <property type="nucleotide sequence ID" value="NZ_PVNL01000030.1"/>
</dbReference>
<comment type="caution">
    <text evidence="2">The sequence shown here is derived from an EMBL/GenBank/DDBJ whole genome shotgun (WGS) entry which is preliminary data.</text>
</comment>